<evidence type="ECO:0000259" key="3">
    <source>
        <dbReference type="Pfam" id="PF21447"/>
    </source>
</evidence>
<evidence type="ECO:0000313" key="5">
    <source>
        <dbReference type="Proteomes" id="UP000478636"/>
    </source>
</evidence>
<dbReference type="RefSeq" id="WP_252968565.1">
    <property type="nucleotide sequence ID" value="NZ_DAITWI010000003.1"/>
</dbReference>
<feature type="domain" description="Ppx/GppA phosphatase N-terminal" evidence="2">
    <location>
        <begin position="36"/>
        <end position="299"/>
    </location>
</feature>
<dbReference type="Gene3D" id="3.30.420.40">
    <property type="match status" value="1"/>
</dbReference>
<dbReference type="GO" id="GO:0016462">
    <property type="term" value="F:pyrophosphatase activity"/>
    <property type="evidence" value="ECO:0007669"/>
    <property type="project" value="TreeGrafter"/>
</dbReference>
<dbReference type="Pfam" id="PF02541">
    <property type="entry name" value="Ppx-GppA"/>
    <property type="match status" value="1"/>
</dbReference>
<evidence type="ECO:0000313" key="4">
    <source>
        <dbReference type="EMBL" id="MWN21674.1"/>
    </source>
</evidence>
<dbReference type="Pfam" id="PF21447">
    <property type="entry name" value="Ppx-GppA_III"/>
    <property type="match status" value="1"/>
</dbReference>
<gene>
    <name evidence="4" type="ORF">GQS40_11040</name>
</gene>
<dbReference type="InterPro" id="IPR043129">
    <property type="entry name" value="ATPase_NBD"/>
</dbReference>
<name>A0A6L7ABN3_LEULA</name>
<sequence length="497" mass="55538">MATIQGIILLNSSSAALQIVNQKTGEKIEKVTRDFGETDINAPIFTTEIMRRALAQVHKFQQLLRDYAVKEVTLYGSETLSQMKNAVYFADQIETATGLKIQWLNGNQESFYRQLALRQAYQQQKVSATDGQFFVLGMSSARLDLSYFNNARFVFSQHSAVGPIRLAQTIHDMAIGVAQETAFARELINSKLADFWHMLPPYQPAESLILLGAGAAQQIFLPEHAHCVRVSKVVIQTLADDLANLNDQAIIEKYAVDFNDVPFILTEMLLLLHVMSALQVSTLQISDITVLDGLSVNDAQAEADIVTAARGIADRYLVEPVHREIVLTFATQLFDRLKKVHHLTARDRLLLMVAALVHDVGSFINSQKHYQYSEDILTGVDFYGLSTVEQRMIAAIARYHSAETPDSALRTVADFSPQQRLRIAKLAALLRLADALDDSRLQKITQLTVSIGENQITITAQTLADLQLEIFVFTQKARFFEAVFGLPIVLKRKGKRS</sequence>
<dbReference type="CDD" id="cd00077">
    <property type="entry name" value="HDc"/>
    <property type="match status" value="1"/>
</dbReference>
<dbReference type="Gene3D" id="1.10.3210.10">
    <property type="entry name" value="Hypothetical protein af1432"/>
    <property type="match status" value="1"/>
</dbReference>
<dbReference type="SUPFAM" id="SSF109604">
    <property type="entry name" value="HD-domain/PDEase-like"/>
    <property type="match status" value="1"/>
</dbReference>
<dbReference type="AlphaFoldDB" id="A0A6L7ABN3"/>
<dbReference type="InterPro" id="IPR050273">
    <property type="entry name" value="GppA/Ppx_hydrolase"/>
</dbReference>
<reference evidence="4 5" key="1">
    <citation type="submission" date="2019-12" db="EMBL/GenBank/DDBJ databases">
        <title>Complete genome sequence of Leuconostoc lactis strain AVN1 provides insights into metabolic potential.</title>
        <authorList>
            <person name="Besrour N."/>
            <person name="Najjari A."/>
            <person name="Fhoula I."/>
            <person name="Jaballah S."/>
            <person name="Klibi N."/>
            <person name="Ouzari H.I."/>
        </authorList>
    </citation>
    <scope>NUCLEOTIDE SEQUENCE [LARGE SCALE GENOMIC DNA]</scope>
    <source>
        <strain evidence="4 5">AVN1</strain>
    </source>
</reference>
<comment type="similarity">
    <text evidence="1">Belongs to the GppA/Ppx family.</text>
</comment>
<dbReference type="PANTHER" id="PTHR30005:SF0">
    <property type="entry name" value="RETROGRADE REGULATION PROTEIN 2"/>
    <property type="match status" value="1"/>
</dbReference>
<dbReference type="InterPro" id="IPR003607">
    <property type="entry name" value="HD/PDEase_dom"/>
</dbReference>
<dbReference type="EMBL" id="WSZI01000017">
    <property type="protein sequence ID" value="MWN21674.1"/>
    <property type="molecule type" value="Genomic_DNA"/>
</dbReference>
<organism evidence="4 5">
    <name type="scientific">Leuconostoc lactis</name>
    <dbReference type="NCBI Taxonomy" id="1246"/>
    <lineage>
        <taxon>Bacteria</taxon>
        <taxon>Bacillati</taxon>
        <taxon>Bacillota</taxon>
        <taxon>Bacilli</taxon>
        <taxon>Lactobacillales</taxon>
        <taxon>Lactobacillaceae</taxon>
        <taxon>Leuconostoc</taxon>
    </lineage>
</organism>
<evidence type="ECO:0000259" key="2">
    <source>
        <dbReference type="Pfam" id="PF02541"/>
    </source>
</evidence>
<proteinExistence type="inferred from homology"/>
<dbReference type="InterPro" id="IPR003695">
    <property type="entry name" value="Ppx_GppA_N"/>
</dbReference>
<dbReference type="InterPro" id="IPR048950">
    <property type="entry name" value="Ppx_GppA_C"/>
</dbReference>
<evidence type="ECO:0000256" key="1">
    <source>
        <dbReference type="ARBA" id="ARBA00007125"/>
    </source>
</evidence>
<feature type="domain" description="Ppx/GppA phosphatase C-terminal" evidence="3">
    <location>
        <begin position="309"/>
        <end position="455"/>
    </location>
</feature>
<protein>
    <submittedName>
        <fullName evidence="4">HD domain-containing protein</fullName>
    </submittedName>
</protein>
<comment type="caution">
    <text evidence="4">The sequence shown here is derived from an EMBL/GenBank/DDBJ whole genome shotgun (WGS) entry which is preliminary data.</text>
</comment>
<dbReference type="Gene3D" id="3.30.420.150">
    <property type="entry name" value="Exopolyphosphatase. Domain 2"/>
    <property type="match status" value="1"/>
</dbReference>
<dbReference type="Proteomes" id="UP000478636">
    <property type="component" value="Unassembled WGS sequence"/>
</dbReference>
<dbReference type="PANTHER" id="PTHR30005">
    <property type="entry name" value="EXOPOLYPHOSPHATASE"/>
    <property type="match status" value="1"/>
</dbReference>
<dbReference type="SUPFAM" id="SSF53067">
    <property type="entry name" value="Actin-like ATPase domain"/>
    <property type="match status" value="1"/>
</dbReference>
<accession>A0A6L7ABN3</accession>